<reference evidence="1" key="1">
    <citation type="journal article" date="2021" name="Proc. Natl. Acad. Sci. U.S.A.">
        <title>A Catalog of Tens of Thousands of Viruses from Human Metagenomes Reveals Hidden Associations with Chronic Diseases.</title>
        <authorList>
            <person name="Tisza M.J."/>
            <person name="Buck C.B."/>
        </authorList>
    </citation>
    <scope>NUCLEOTIDE SEQUENCE</scope>
    <source>
        <strain evidence="1">Ctv3H3</strain>
    </source>
</reference>
<name>A0A8S5NBH5_9VIRU</name>
<organism evidence="1">
    <name type="scientific">Phage sp. ctv3H3</name>
    <dbReference type="NCBI Taxonomy" id="2826753"/>
    <lineage>
        <taxon>Viruses</taxon>
    </lineage>
</organism>
<accession>A0A8S5NBH5</accession>
<proteinExistence type="predicted"/>
<dbReference type="EMBL" id="BK015120">
    <property type="protein sequence ID" value="DAD91735.1"/>
    <property type="molecule type" value="Genomic_DNA"/>
</dbReference>
<sequence length="62" mass="7794">MYRRRAKWQYRKNDVTLSNFKKSSEKFSSFLRSKNAMFCFFRNKKSHYMERYPPMRKQNAEI</sequence>
<protein>
    <submittedName>
        <fullName evidence="1">Uncharacterized protein</fullName>
    </submittedName>
</protein>
<evidence type="ECO:0000313" key="1">
    <source>
        <dbReference type="EMBL" id="DAD91735.1"/>
    </source>
</evidence>